<sequence>MALPLMWIVLGCFGFINCDPGLRKIPKIYNAVVTTDQNLAPSRAYPVIQPVVHRTAIGYVPPFYYSPINPSYEPTYTTYGGYGNPFPGPESPPQPRAVQTQFVTDNPNAEKIDIQQQDASSLSPSSSEEEKVSNEQNQSTSNDNTDNNNKESINDDVKVECKNKPNNIEEKKTKKEQIPLNFYPNYRSTYYDPYYYGYNPYQQMPSVFTSPGNYYVDYHQQRNTIYPEQMAIEQQPFLDDASLSSRNYGDNVNKQKNNHVIQAQQKHDKIPDVPPPPVPTSQAYKKS</sequence>
<evidence type="ECO:0000256" key="2">
    <source>
        <dbReference type="SAM" id="SignalP"/>
    </source>
</evidence>
<protein>
    <submittedName>
        <fullName evidence="3">Uncharacterized protein</fullName>
    </submittedName>
</protein>
<feature type="compositionally biased region" description="Basic and acidic residues" evidence="1">
    <location>
        <begin position="148"/>
        <end position="172"/>
    </location>
</feature>
<accession>A0A834XU42</accession>
<feature type="signal peptide" evidence="2">
    <location>
        <begin position="1"/>
        <end position="18"/>
    </location>
</feature>
<gene>
    <name evidence="3" type="ORF">HCN44_010118</name>
</gene>
<evidence type="ECO:0000313" key="4">
    <source>
        <dbReference type="Proteomes" id="UP000639338"/>
    </source>
</evidence>
<feature type="compositionally biased region" description="Low complexity" evidence="1">
    <location>
        <begin position="134"/>
        <end position="147"/>
    </location>
</feature>
<feature type="compositionally biased region" description="Low complexity" evidence="1">
    <location>
        <begin position="115"/>
        <end position="126"/>
    </location>
</feature>
<feature type="region of interest" description="Disordered" evidence="1">
    <location>
        <begin position="241"/>
        <end position="287"/>
    </location>
</feature>
<keyword evidence="4" id="KW-1185">Reference proteome</keyword>
<evidence type="ECO:0000256" key="1">
    <source>
        <dbReference type="SAM" id="MobiDB-lite"/>
    </source>
</evidence>
<reference evidence="3 4" key="1">
    <citation type="submission" date="2020-08" db="EMBL/GenBank/DDBJ databases">
        <title>Aphidius gifuensis genome sequencing and assembly.</title>
        <authorList>
            <person name="Du Z."/>
        </authorList>
    </citation>
    <scope>NUCLEOTIDE SEQUENCE [LARGE SCALE GENOMIC DNA]</scope>
    <source>
        <strain evidence="3">YNYX2018</strain>
        <tissue evidence="3">Adults</tissue>
    </source>
</reference>
<dbReference type="EMBL" id="JACMRX010000003">
    <property type="protein sequence ID" value="KAF7993523.1"/>
    <property type="molecule type" value="Genomic_DNA"/>
</dbReference>
<name>A0A834XU42_APHGI</name>
<dbReference type="AlphaFoldDB" id="A0A834XU42"/>
<feature type="compositionally biased region" description="Polar residues" evidence="1">
    <location>
        <begin position="242"/>
        <end position="264"/>
    </location>
</feature>
<keyword evidence="2" id="KW-0732">Signal</keyword>
<dbReference type="Proteomes" id="UP000639338">
    <property type="component" value="Unassembled WGS sequence"/>
</dbReference>
<proteinExistence type="predicted"/>
<dbReference type="OrthoDB" id="7443691at2759"/>
<comment type="caution">
    <text evidence="3">The sequence shown here is derived from an EMBL/GenBank/DDBJ whole genome shotgun (WGS) entry which is preliminary data.</text>
</comment>
<organism evidence="3 4">
    <name type="scientific">Aphidius gifuensis</name>
    <name type="common">Parasitoid wasp</name>
    <dbReference type="NCBI Taxonomy" id="684658"/>
    <lineage>
        <taxon>Eukaryota</taxon>
        <taxon>Metazoa</taxon>
        <taxon>Ecdysozoa</taxon>
        <taxon>Arthropoda</taxon>
        <taxon>Hexapoda</taxon>
        <taxon>Insecta</taxon>
        <taxon>Pterygota</taxon>
        <taxon>Neoptera</taxon>
        <taxon>Endopterygota</taxon>
        <taxon>Hymenoptera</taxon>
        <taxon>Apocrita</taxon>
        <taxon>Ichneumonoidea</taxon>
        <taxon>Braconidae</taxon>
        <taxon>Aphidiinae</taxon>
        <taxon>Aphidius</taxon>
    </lineage>
</organism>
<feature type="chain" id="PRO_5032883274" evidence="2">
    <location>
        <begin position="19"/>
        <end position="287"/>
    </location>
</feature>
<feature type="region of interest" description="Disordered" evidence="1">
    <location>
        <begin position="115"/>
        <end position="172"/>
    </location>
</feature>
<evidence type="ECO:0000313" key="3">
    <source>
        <dbReference type="EMBL" id="KAF7993523.1"/>
    </source>
</evidence>